<keyword evidence="3 6" id="KW-0812">Transmembrane</keyword>
<dbReference type="AlphaFoldDB" id="A0A6B0YLD3"/>
<feature type="transmembrane region" description="Helical" evidence="6">
    <location>
        <begin position="47"/>
        <end position="67"/>
    </location>
</feature>
<organism evidence="7">
    <name type="scientific">Caldilineaceae bacterium SB0664_bin_27</name>
    <dbReference type="NCBI Taxonomy" id="2605260"/>
    <lineage>
        <taxon>Bacteria</taxon>
        <taxon>Bacillati</taxon>
        <taxon>Chloroflexota</taxon>
        <taxon>Caldilineae</taxon>
        <taxon>Caldilineales</taxon>
        <taxon>Caldilineaceae</taxon>
    </lineage>
</organism>
<evidence type="ECO:0000256" key="4">
    <source>
        <dbReference type="ARBA" id="ARBA00022989"/>
    </source>
</evidence>
<evidence type="ECO:0000313" key="7">
    <source>
        <dbReference type="EMBL" id="MXY91863.1"/>
    </source>
</evidence>
<dbReference type="PANTHER" id="PTHR23427:SF2">
    <property type="entry name" value="SURFEIT LOCUS PROTEIN 1"/>
    <property type="match status" value="1"/>
</dbReference>
<accession>A0A6B0YLD3</accession>
<dbReference type="EMBL" id="VXRG01000003">
    <property type="protein sequence ID" value="MXY91863.1"/>
    <property type="molecule type" value="Genomic_DNA"/>
</dbReference>
<name>A0A6B0YLD3_9CHLR</name>
<comment type="subcellular location">
    <subcellularLocation>
        <location evidence="6">Cell membrane</location>
        <topology evidence="6">Multi-pass membrane protein</topology>
    </subcellularLocation>
    <subcellularLocation>
        <location evidence="1">Membrane</location>
    </subcellularLocation>
</comment>
<keyword evidence="6" id="KW-1003">Cell membrane</keyword>
<proteinExistence type="inferred from homology"/>
<dbReference type="GO" id="GO:0005886">
    <property type="term" value="C:plasma membrane"/>
    <property type="evidence" value="ECO:0007669"/>
    <property type="project" value="UniProtKB-SubCell"/>
</dbReference>
<dbReference type="PROSITE" id="PS50895">
    <property type="entry name" value="SURF1"/>
    <property type="match status" value="1"/>
</dbReference>
<evidence type="ECO:0000256" key="6">
    <source>
        <dbReference type="RuleBase" id="RU363076"/>
    </source>
</evidence>
<keyword evidence="5 6" id="KW-0472">Membrane</keyword>
<dbReference type="Pfam" id="PF02104">
    <property type="entry name" value="SURF1"/>
    <property type="match status" value="1"/>
</dbReference>
<dbReference type="InterPro" id="IPR045214">
    <property type="entry name" value="Surf1/Surf4"/>
</dbReference>
<evidence type="ECO:0000256" key="3">
    <source>
        <dbReference type="ARBA" id="ARBA00022692"/>
    </source>
</evidence>
<feature type="transmembrane region" description="Helical" evidence="6">
    <location>
        <begin position="265"/>
        <end position="283"/>
    </location>
</feature>
<dbReference type="CDD" id="cd06662">
    <property type="entry name" value="SURF1"/>
    <property type="match status" value="1"/>
</dbReference>
<comment type="similarity">
    <text evidence="2 6">Belongs to the SURF1 family.</text>
</comment>
<evidence type="ECO:0000256" key="1">
    <source>
        <dbReference type="ARBA" id="ARBA00004370"/>
    </source>
</evidence>
<keyword evidence="4 6" id="KW-1133">Transmembrane helix</keyword>
<comment type="caution">
    <text evidence="7">The sequence shown here is derived from an EMBL/GenBank/DDBJ whole genome shotgun (WGS) entry which is preliminary data.</text>
</comment>
<reference evidence="7" key="1">
    <citation type="submission" date="2019-09" db="EMBL/GenBank/DDBJ databases">
        <title>Characterisation of the sponge microbiome using genome-centric metagenomics.</title>
        <authorList>
            <person name="Engelberts J.P."/>
            <person name="Robbins S.J."/>
            <person name="De Goeij J.M."/>
            <person name="Aranda M."/>
            <person name="Bell S.C."/>
            <person name="Webster N.S."/>
        </authorList>
    </citation>
    <scope>NUCLEOTIDE SEQUENCE</scope>
    <source>
        <strain evidence="7">SB0664_bin_27</strain>
    </source>
</reference>
<evidence type="ECO:0000256" key="5">
    <source>
        <dbReference type="ARBA" id="ARBA00023136"/>
    </source>
</evidence>
<protein>
    <recommendedName>
        <fullName evidence="6">SURF1-like protein</fullName>
    </recommendedName>
</protein>
<sequence length="292" mass="32471">MVGLPESRPERSGLLRVLRQRLSAGKRAAPPVREIGVTLALLFGRRWWWKTFVVLLAMGTMAALGFWQLDRLDQRRAFNEQRRAALAAPPIDLSDLPLPSGDLRDFQAVAQGEFDYARQVAIRNQSLSGQPGFHLVTPLLISGSDKAILVNRGWIPVGEANPAAWRTLDEQHDGPLHGLLQPTRRRPDGTVSDIPQDTVTGWYRLDVEAIGQTLPYELLPVVLQLTPGNGIDLNSGRPRARSNSEALPHRIEPDVSFSEGNHFSYALQWFGFAVTAAVVYISVARRAEFRDT</sequence>
<dbReference type="InterPro" id="IPR002994">
    <property type="entry name" value="Surf1/Shy1"/>
</dbReference>
<evidence type="ECO:0000256" key="2">
    <source>
        <dbReference type="ARBA" id="ARBA00007165"/>
    </source>
</evidence>
<gene>
    <name evidence="7" type="ORF">F4Y42_00250</name>
</gene>
<dbReference type="PANTHER" id="PTHR23427">
    <property type="entry name" value="SURFEIT LOCUS PROTEIN"/>
    <property type="match status" value="1"/>
</dbReference>